<evidence type="ECO:0000259" key="14">
    <source>
        <dbReference type="PROSITE" id="PS50106"/>
    </source>
</evidence>
<dbReference type="Pfam" id="PF00595">
    <property type="entry name" value="PDZ"/>
    <property type="match status" value="1"/>
</dbReference>
<feature type="binding site" evidence="11">
    <location>
        <position position="216"/>
    </location>
    <ligand>
        <name>Zn(2+)</name>
        <dbReference type="ChEBI" id="CHEBI:29105"/>
    </ligand>
</feature>
<dbReference type="InterPro" id="IPR008984">
    <property type="entry name" value="SMAD_FHA_dom_sf"/>
</dbReference>
<dbReference type="PROSITE" id="PS50106">
    <property type="entry name" value="PDZ"/>
    <property type="match status" value="1"/>
</dbReference>
<evidence type="ECO:0000256" key="10">
    <source>
        <dbReference type="ARBA" id="ARBA00073766"/>
    </source>
</evidence>
<dbReference type="NCBIfam" id="TIGR01065">
    <property type="entry name" value="hlyIII"/>
    <property type="match status" value="1"/>
</dbReference>
<dbReference type="GO" id="GO:0046872">
    <property type="term" value="F:metal ion binding"/>
    <property type="evidence" value="ECO:0007669"/>
    <property type="project" value="UniProtKB-KW"/>
</dbReference>
<evidence type="ECO:0000256" key="2">
    <source>
        <dbReference type="ARBA" id="ARBA00007018"/>
    </source>
</evidence>
<dbReference type="SMART" id="SM00228">
    <property type="entry name" value="PDZ"/>
    <property type="match status" value="1"/>
</dbReference>
<gene>
    <name evidence="17" type="primary">LOC113883187</name>
</gene>
<dbReference type="Pfam" id="PF01843">
    <property type="entry name" value="DIL"/>
    <property type="match status" value="1"/>
</dbReference>
<dbReference type="InterPro" id="IPR036034">
    <property type="entry name" value="PDZ_sf"/>
</dbReference>
<keyword evidence="4 13" id="KW-0812">Transmembrane</keyword>
<dbReference type="GO" id="GO:0001755">
    <property type="term" value="P:neural crest cell migration"/>
    <property type="evidence" value="ECO:0007669"/>
    <property type="project" value="TreeGrafter"/>
</dbReference>
<dbReference type="InterPro" id="IPR037983">
    <property type="entry name" value="CBD_Rasip1/Radil"/>
</dbReference>
<dbReference type="InterPro" id="IPR052072">
    <property type="entry name" value="Vascular_dev_regulator"/>
</dbReference>
<dbReference type="PANTHER" id="PTHR16027">
    <property type="entry name" value="DILUTE DOMAIN-CONTAINING PROTEIN YPR089W"/>
    <property type="match status" value="1"/>
</dbReference>
<dbReference type="CDD" id="cd17116">
    <property type="entry name" value="RA_Radil_like"/>
    <property type="match status" value="1"/>
</dbReference>
<evidence type="ECO:0000256" key="8">
    <source>
        <dbReference type="ARBA" id="ARBA00057550"/>
    </source>
</evidence>
<dbReference type="InterPro" id="IPR005744">
    <property type="entry name" value="Hy-lIII"/>
</dbReference>
<feature type="compositionally biased region" description="Basic and acidic residues" evidence="12">
    <location>
        <begin position="479"/>
        <end position="489"/>
    </location>
</feature>
<evidence type="ECO:0000259" key="15">
    <source>
        <dbReference type="PROSITE" id="PS50200"/>
    </source>
</evidence>
<dbReference type="FunFam" id="2.30.42.10:FF:000156">
    <property type="entry name" value="Ras-associating and dilute domain-containing protein"/>
    <property type="match status" value="1"/>
</dbReference>
<feature type="domain" description="Ras-associating" evidence="15">
    <location>
        <begin position="314"/>
        <end position="417"/>
    </location>
</feature>
<keyword evidence="11" id="KW-0479">Metal-binding</keyword>
<dbReference type="GO" id="GO:0051020">
    <property type="term" value="F:GTPase binding"/>
    <property type="evidence" value="ECO:0007669"/>
    <property type="project" value="TreeGrafter"/>
</dbReference>
<feature type="transmembrane region" description="Helical" evidence="13">
    <location>
        <begin position="160"/>
        <end position="179"/>
    </location>
</feature>
<comment type="similarity">
    <text evidence="9">Belongs to the RADIL family.</text>
</comment>
<dbReference type="SUPFAM" id="SSF54236">
    <property type="entry name" value="Ubiquitin-like"/>
    <property type="match status" value="1"/>
</dbReference>
<dbReference type="SMART" id="SM00314">
    <property type="entry name" value="RA"/>
    <property type="match status" value="1"/>
</dbReference>
<dbReference type="InterPro" id="IPR002710">
    <property type="entry name" value="Dilute_dom"/>
</dbReference>
<dbReference type="SUPFAM" id="SSF49879">
    <property type="entry name" value="SMAD/FHA domain"/>
    <property type="match status" value="1"/>
</dbReference>
<feature type="binding site" evidence="11">
    <location>
        <position position="87"/>
    </location>
    <ligand>
        <name>Zn(2+)</name>
        <dbReference type="ChEBI" id="CHEBI:29105"/>
    </ligand>
</feature>
<evidence type="ECO:0000256" key="1">
    <source>
        <dbReference type="ARBA" id="ARBA00004127"/>
    </source>
</evidence>
<dbReference type="GO" id="GO:0140911">
    <property type="term" value="F:pore-forming activity"/>
    <property type="evidence" value="ECO:0007669"/>
    <property type="project" value="InterPro"/>
</dbReference>
<dbReference type="Proteomes" id="UP000314981">
    <property type="component" value="Chromosome 25"/>
</dbReference>
<feature type="transmembrane region" description="Helical" evidence="13">
    <location>
        <begin position="137"/>
        <end position="153"/>
    </location>
</feature>
<evidence type="ECO:0000256" key="6">
    <source>
        <dbReference type="ARBA" id="ARBA00022989"/>
    </source>
</evidence>
<dbReference type="GO" id="GO:0034446">
    <property type="term" value="P:substrate adhesion-dependent cell spreading"/>
    <property type="evidence" value="ECO:0007669"/>
    <property type="project" value="TreeGrafter"/>
</dbReference>
<comment type="function">
    <text evidence="8">Downstream effector of Rap required for cell adhesion and migration of neural crest precursors during development.</text>
</comment>
<dbReference type="Ensembl" id="ENSBIXT00000016175.1">
    <property type="protein sequence ID" value="ENSBIXP00000008479.1"/>
    <property type="gene ID" value="ENSBIXG00000006574.1"/>
</dbReference>
<dbReference type="Pfam" id="PF03006">
    <property type="entry name" value="HlyIII"/>
    <property type="match status" value="1"/>
</dbReference>
<dbReference type="Gene3D" id="3.10.20.90">
    <property type="entry name" value="Phosphatidylinositol 3-kinase Catalytic Subunit, Chain A, domain 1"/>
    <property type="match status" value="1"/>
</dbReference>
<reference evidence="17" key="3">
    <citation type="submission" date="2025-09" db="UniProtKB">
        <authorList>
            <consortium name="Ensembl"/>
        </authorList>
    </citation>
    <scope>IDENTIFICATION</scope>
</reference>
<name>A0A4W2C6R3_BOBOX</name>
<feature type="compositionally biased region" description="Polar residues" evidence="12">
    <location>
        <begin position="469"/>
        <end position="478"/>
    </location>
</feature>
<keyword evidence="18" id="KW-1185">Reference proteome</keyword>
<evidence type="ECO:0000256" key="3">
    <source>
        <dbReference type="ARBA" id="ARBA00022473"/>
    </source>
</evidence>
<comment type="subcellular location">
    <subcellularLocation>
        <location evidence="1">Endomembrane system</location>
        <topology evidence="1">Multi-pass membrane protein</topology>
    </subcellularLocation>
</comment>
<dbReference type="GO" id="GO:0016020">
    <property type="term" value="C:membrane"/>
    <property type="evidence" value="ECO:0007669"/>
    <property type="project" value="InterPro"/>
</dbReference>
<evidence type="ECO:0000256" key="11">
    <source>
        <dbReference type="PIRSR" id="PIRSR604254-1"/>
    </source>
</evidence>
<evidence type="ECO:0000256" key="7">
    <source>
        <dbReference type="ARBA" id="ARBA00023136"/>
    </source>
</evidence>
<dbReference type="InterPro" id="IPR000159">
    <property type="entry name" value="RA_dom"/>
</dbReference>
<dbReference type="FunFam" id="2.60.200.20:FF:000040">
    <property type="entry name" value="ras-associating and dilute domain-containing protein"/>
    <property type="match status" value="1"/>
</dbReference>
<evidence type="ECO:0000256" key="5">
    <source>
        <dbReference type="ARBA" id="ARBA00022889"/>
    </source>
</evidence>
<dbReference type="SMART" id="SM01132">
    <property type="entry name" value="DIL"/>
    <property type="match status" value="1"/>
</dbReference>
<keyword evidence="6 13" id="KW-1133">Transmembrane helix</keyword>
<dbReference type="PROSITE" id="PS51126">
    <property type="entry name" value="DILUTE"/>
    <property type="match status" value="1"/>
</dbReference>
<dbReference type="Gene3D" id="2.60.200.20">
    <property type="match status" value="1"/>
</dbReference>
<feature type="transmembrane region" description="Helical" evidence="13">
    <location>
        <begin position="214"/>
        <end position="231"/>
    </location>
</feature>
<dbReference type="GO" id="GO:0005874">
    <property type="term" value="C:microtubule"/>
    <property type="evidence" value="ECO:0007669"/>
    <property type="project" value="TreeGrafter"/>
</dbReference>
<comment type="similarity">
    <text evidence="2">Belongs to the ADIPOR family.</text>
</comment>
<dbReference type="GO" id="GO:0012505">
    <property type="term" value="C:endomembrane system"/>
    <property type="evidence" value="ECO:0007669"/>
    <property type="project" value="UniProtKB-SubCell"/>
</dbReference>
<feature type="domain" description="PDZ" evidence="14">
    <location>
        <begin position="1386"/>
        <end position="1471"/>
    </location>
</feature>
<evidence type="ECO:0000256" key="12">
    <source>
        <dbReference type="SAM" id="MobiDB-lite"/>
    </source>
</evidence>
<dbReference type="InterPro" id="IPR004254">
    <property type="entry name" value="AdipoR/HlyIII-related"/>
</dbReference>
<evidence type="ECO:0000256" key="4">
    <source>
        <dbReference type="ARBA" id="ARBA00022692"/>
    </source>
</evidence>
<feature type="region of interest" description="Disordered" evidence="12">
    <location>
        <begin position="1226"/>
        <end position="1377"/>
    </location>
</feature>
<dbReference type="CDD" id="cd15472">
    <property type="entry name" value="Myo5p-like_CBD_Rasip1"/>
    <property type="match status" value="1"/>
</dbReference>
<sequence>MFAPRLLDFQKTKYARFMNHRVPAHKRYQPTEYEHAANCATHALWIIPSILGSSNLYFLSDDDWEAISAWIYGLGLCGLFVVSTVFHTISWKKSHLRTVEHCLHMSDRMVIYFFIAASYAPWLNLRELGPWASHMRWLVWIMASVGTVYVFFFHERYKLVELLCYVIMGFFPALVVLSMPNTEGIWELVTGGVFYCLGMVFFKSDGRIPFAHAIWHLFVAFGAGTHYYAIWRTQPLPCRWPESRVLVGEDGPTMFYGTHFIMSPPAKSKLKRQGQLLSSVLSRTLSYKYRDLDTPYSGLGASDDPAELSTQLSAPGVLKVFGDSVCSGTHYKSVLATGTSSARELVREALERYALSPERAAQFVLCDVVGQASGGGHAWQAQGFRVFGDNEKPLLIQELWKPREGLSRRFELRKRSEVEELAAKDVDTMTAGINAQARRLQRSRAKGTPAPAAGGTRSPPPPRLRRTVSETSLSSASTRDPEEPGRDTMRCSLYESPHLLLLQGYSQQHDSLVYVLNRERHTVGQRTPSSKPSISLSAPDILPLHCTLRRRQPSGQGPAGAQLVLEPLPGAPVAVNFAEVGARPVVLRHGDLLSLGLYYLLLFKDPAQAQPLPAQALARLRTAPQSCRLCGALLRARGAPAPARPALPRPRPLQLEFEPDVEDTLLQRIMTLIEPDGDDHKLTPAFLLCLCIQHSATRLEPGSFGQLLLKIARLIRETVWEKTKELAEKQAHLPEPPSAASFSLAGLAPDLQHILFWMSNSVELLYFVQQRCPLYMQSLEEELDVTGSKESLFSCALTASEEAMAVLEEVVLYAFQQCVYYVSKVPRHVCLGPERRPSGPGLGPSVPPALPAPRPHPLFPRPRSSIPPCPAPGPSSPQILGLSPSSPPGPALCPPTLRPPGPTLCSSAPAALSPRSLSLPWPEPSVSLLWETAAPPVPAPLPALRCLCRLRLCGSFPEPPHPCGSCGADTWCGRAGLGPLPAALSSGLQALYVCLPALLECPPFQSERRESWSAGPPLPEELRRVVAVYQAALDLLRRLHVHPEVAAQVLAYLFFFSGTLLLNQLLDKGPSLSCFHWPRGVQACARLQQLLEWIRSAGFGEAGERFFRKLSCTLNLLATPSAQLIQMSWASLRAAFPALSPAQLHRLLTQYQLASAMGPMSAWEPGAQDGPAAFKSEEVLESYENPPPIVLPSEGFQVDLDTECPDDRVYQHLLYIRHFLCGLRSQPGPSGAPTRPEGLQGLHHASPEGHPEAQSCPLASRDPTGGAQETGLEHPLSSVGGPWAQGVPGRPPGCPSHGGLQTVDPHGDPSCLLTPPGTPLGLDPAAPDWPEGSSACRRALPEGRRTGPGGPRGASREGDCAAPEDEPPPAPSSHSSSTDDFCYMFVVELERGPSGLGMGLIDGMHTPLGAPGLYIQTLLPGSPAAADGRLALGDRILEVNGSSLAGVSYPRAVDLIRHGGKKMRFLVAKSDVETARKVRFRTPPP</sequence>
<feature type="compositionally biased region" description="Pro residues" evidence="12">
    <location>
        <begin position="845"/>
        <end position="875"/>
    </location>
</feature>
<dbReference type="Gene3D" id="2.30.42.10">
    <property type="match status" value="1"/>
</dbReference>
<dbReference type="SUPFAM" id="SSF50156">
    <property type="entry name" value="PDZ domain-like"/>
    <property type="match status" value="1"/>
</dbReference>
<keyword evidence="11" id="KW-0862">Zinc</keyword>
<feature type="transmembrane region" description="Helical" evidence="13">
    <location>
        <begin position="69"/>
        <end position="89"/>
    </location>
</feature>
<dbReference type="Pfam" id="PF00788">
    <property type="entry name" value="RA"/>
    <property type="match status" value="1"/>
</dbReference>
<reference evidence="17 18" key="1">
    <citation type="submission" date="2018-11" db="EMBL/GenBank/DDBJ databases">
        <title>Haplotype-resolved cattle genomes.</title>
        <authorList>
            <person name="Low W.Y."/>
            <person name="Tearle R."/>
            <person name="Bickhart D.M."/>
            <person name="Rosen B.D."/>
            <person name="Koren S."/>
            <person name="Rhie A."/>
            <person name="Hiendleder S."/>
            <person name="Phillippy A.M."/>
            <person name="Smith T.P.L."/>
            <person name="Williams J.L."/>
        </authorList>
    </citation>
    <scope>NUCLEOTIDE SEQUENCE [LARGE SCALE GENOMIC DNA]</scope>
</reference>
<evidence type="ECO:0000313" key="17">
    <source>
        <dbReference type="Ensembl" id="ENSBIXP00000008479.1"/>
    </source>
</evidence>
<keyword evidence="7 13" id="KW-0472">Membrane</keyword>
<reference evidence="17" key="2">
    <citation type="submission" date="2025-08" db="UniProtKB">
        <authorList>
            <consortium name="Ensembl"/>
        </authorList>
    </citation>
    <scope>IDENTIFICATION</scope>
</reference>
<evidence type="ECO:0000256" key="9">
    <source>
        <dbReference type="ARBA" id="ARBA00061397"/>
    </source>
</evidence>
<feature type="region of interest" description="Disordered" evidence="12">
    <location>
        <begin position="836"/>
        <end position="893"/>
    </location>
</feature>
<dbReference type="CDD" id="cd06690">
    <property type="entry name" value="PDZ_Radil-like"/>
    <property type="match status" value="1"/>
</dbReference>
<keyword evidence="5" id="KW-0130">Cell adhesion</keyword>
<evidence type="ECO:0000259" key="16">
    <source>
        <dbReference type="PROSITE" id="PS51126"/>
    </source>
</evidence>
<evidence type="ECO:0000256" key="13">
    <source>
        <dbReference type="SAM" id="Phobius"/>
    </source>
</evidence>
<evidence type="ECO:0000313" key="18">
    <source>
        <dbReference type="Proteomes" id="UP000314981"/>
    </source>
</evidence>
<organism evidence="17 18">
    <name type="scientific">Bos indicus x Bos taurus</name>
    <name type="common">Hybrid cattle</name>
    <dbReference type="NCBI Taxonomy" id="30522"/>
    <lineage>
        <taxon>Eukaryota</taxon>
        <taxon>Metazoa</taxon>
        <taxon>Chordata</taxon>
        <taxon>Craniata</taxon>
        <taxon>Vertebrata</taxon>
        <taxon>Euteleostomi</taxon>
        <taxon>Mammalia</taxon>
        <taxon>Eutheria</taxon>
        <taxon>Laurasiatheria</taxon>
        <taxon>Artiodactyla</taxon>
        <taxon>Ruminantia</taxon>
        <taxon>Pecora</taxon>
        <taxon>Bovidae</taxon>
        <taxon>Bovinae</taxon>
        <taxon>Bos</taxon>
    </lineage>
</organism>
<feature type="transmembrane region" description="Helical" evidence="13">
    <location>
        <begin position="185"/>
        <end position="202"/>
    </location>
</feature>
<keyword evidence="3" id="KW-0217">Developmental protein</keyword>
<feature type="domain" description="Dilute" evidence="16">
    <location>
        <begin position="709"/>
        <end position="1176"/>
    </location>
</feature>
<dbReference type="InterPro" id="IPR001478">
    <property type="entry name" value="PDZ"/>
</dbReference>
<proteinExistence type="inferred from homology"/>
<dbReference type="GO" id="GO:0007165">
    <property type="term" value="P:signal transduction"/>
    <property type="evidence" value="ECO:0007669"/>
    <property type="project" value="InterPro"/>
</dbReference>
<dbReference type="PANTHER" id="PTHR16027:SF3">
    <property type="entry name" value="RAS-ASSOCIATING AND DILUTE DOMAIN-CONTAINING PROTEIN"/>
    <property type="match status" value="1"/>
</dbReference>
<dbReference type="STRING" id="30522.A0A4W2C6R3"/>
<accession>A0A4W2C6R3</accession>
<feature type="compositionally biased region" description="Low complexity" evidence="12">
    <location>
        <begin position="1312"/>
        <end position="1326"/>
    </location>
</feature>
<feature type="transmembrane region" description="Helical" evidence="13">
    <location>
        <begin position="109"/>
        <end position="125"/>
    </location>
</feature>
<dbReference type="InterPro" id="IPR029071">
    <property type="entry name" value="Ubiquitin-like_domsf"/>
</dbReference>
<dbReference type="PROSITE" id="PS50200">
    <property type="entry name" value="RA"/>
    <property type="match status" value="1"/>
</dbReference>
<feature type="binding site" evidence="11">
    <location>
        <position position="212"/>
    </location>
    <ligand>
        <name>Zn(2+)</name>
        <dbReference type="ChEBI" id="CHEBI:29105"/>
    </ligand>
</feature>
<protein>
    <recommendedName>
        <fullName evidence="10">Ras-associating and dilute domain-containing protein</fullName>
    </recommendedName>
</protein>
<feature type="region of interest" description="Disordered" evidence="12">
    <location>
        <begin position="437"/>
        <end position="489"/>
    </location>
</feature>
<feature type="compositionally biased region" description="Low complexity" evidence="12">
    <location>
        <begin position="446"/>
        <end position="457"/>
    </location>
</feature>